<evidence type="ECO:0000313" key="2">
    <source>
        <dbReference type="Proteomes" id="UP000015102"/>
    </source>
</evidence>
<dbReference type="EMBL" id="CAQQ02096830">
    <property type="status" value="NOT_ANNOTATED_CDS"/>
    <property type="molecule type" value="Genomic_DNA"/>
</dbReference>
<dbReference type="EMBL" id="CAQQ02096829">
    <property type="status" value="NOT_ANNOTATED_CDS"/>
    <property type="molecule type" value="Genomic_DNA"/>
</dbReference>
<reference evidence="2" key="1">
    <citation type="submission" date="2013-02" db="EMBL/GenBank/DDBJ databases">
        <authorList>
            <person name="Hughes D."/>
        </authorList>
    </citation>
    <scope>NUCLEOTIDE SEQUENCE</scope>
    <source>
        <strain>Durham</strain>
        <strain evidence="2">NC isolate 2 -- Noor lab</strain>
    </source>
</reference>
<dbReference type="AlphaFoldDB" id="T1GE73"/>
<dbReference type="HOGENOM" id="CLU_2239675_0_0_1"/>
<reference evidence="1" key="2">
    <citation type="submission" date="2015-06" db="UniProtKB">
        <authorList>
            <consortium name="EnsemblMetazoa"/>
        </authorList>
    </citation>
    <scope>IDENTIFICATION</scope>
</reference>
<protein>
    <submittedName>
        <fullName evidence="1">Uncharacterized protein</fullName>
    </submittedName>
</protein>
<dbReference type="Proteomes" id="UP000015102">
    <property type="component" value="Unassembled WGS sequence"/>
</dbReference>
<accession>T1GE73</accession>
<keyword evidence="2" id="KW-1185">Reference proteome</keyword>
<name>T1GE73_MEGSC</name>
<organism evidence="1 2">
    <name type="scientific">Megaselia scalaris</name>
    <name type="common">Humpbacked fly</name>
    <name type="synonym">Phora scalaris</name>
    <dbReference type="NCBI Taxonomy" id="36166"/>
    <lineage>
        <taxon>Eukaryota</taxon>
        <taxon>Metazoa</taxon>
        <taxon>Ecdysozoa</taxon>
        <taxon>Arthropoda</taxon>
        <taxon>Hexapoda</taxon>
        <taxon>Insecta</taxon>
        <taxon>Pterygota</taxon>
        <taxon>Neoptera</taxon>
        <taxon>Endopterygota</taxon>
        <taxon>Diptera</taxon>
        <taxon>Brachycera</taxon>
        <taxon>Muscomorpha</taxon>
        <taxon>Platypezoidea</taxon>
        <taxon>Phoridae</taxon>
        <taxon>Megaseliini</taxon>
        <taxon>Megaselia</taxon>
    </lineage>
</organism>
<dbReference type="EMBL" id="CAQQ02096831">
    <property type="status" value="NOT_ANNOTATED_CDS"/>
    <property type="molecule type" value="Genomic_DNA"/>
</dbReference>
<dbReference type="EMBL" id="CAQQ02096832">
    <property type="status" value="NOT_ANNOTATED_CDS"/>
    <property type="molecule type" value="Genomic_DNA"/>
</dbReference>
<dbReference type="EnsemblMetazoa" id="MESCA001631-RA">
    <property type="protein sequence ID" value="MESCA001631-PA"/>
    <property type="gene ID" value="MESCA001631"/>
</dbReference>
<evidence type="ECO:0000313" key="1">
    <source>
        <dbReference type="EnsemblMetazoa" id="MESCA001631-PA"/>
    </source>
</evidence>
<sequence length="105" mass="12576">MEILGNRHQERKFYQKVNMQWKRMKWESHLERMEAKYYQKSLSSGQRGVNFNIALDYFPMNQVDAKSTFAYKAACAFLARSSIWVEAVEFEVSILRDIIQFIRRA</sequence>
<proteinExistence type="predicted"/>